<sequence>MKLGISKVGSIGVWAILLVVVLSAASCRSSITSVGRVAVATQVGSDNAPVGKPQLIILSTVPAIYLSAEVVSAKPGTKVDVEWRYVTGGQTIATESFRGGRSAESPHEFVTGLQPTTSFLSSRIDRDNLSWPLGSYEATLRLDGEEVQRVGFNVVADKDFEEFSRKAMVKNLYLGSQVNNQNQITIPTTTFQRNQGKIYAVALFQSVPAGTTVRAVWKHLDSGKLINDFSASFSGSGYLPFDISLSRFSRLWPDGLWPAGTYEVSLYVDNTQVTTRNFFIS</sequence>
<dbReference type="STRING" id="1798535.A2V68_01855"/>
<proteinExistence type="predicted"/>
<dbReference type="AlphaFoldDB" id="A0A1F4NT04"/>
<protein>
    <submittedName>
        <fullName evidence="1">Uncharacterized protein</fullName>
    </submittedName>
</protein>
<dbReference type="Proteomes" id="UP000176651">
    <property type="component" value="Unassembled WGS sequence"/>
</dbReference>
<evidence type="ECO:0000313" key="1">
    <source>
        <dbReference type="EMBL" id="OGB74427.1"/>
    </source>
</evidence>
<organism evidence="1 2">
    <name type="scientific">candidate division Kazan bacterium RBG_13_50_9</name>
    <dbReference type="NCBI Taxonomy" id="1798535"/>
    <lineage>
        <taxon>Bacteria</taxon>
        <taxon>Bacteria division Kazan-3B-28</taxon>
    </lineage>
</organism>
<accession>A0A1F4NT04</accession>
<evidence type="ECO:0000313" key="2">
    <source>
        <dbReference type="Proteomes" id="UP000176651"/>
    </source>
</evidence>
<name>A0A1F4NT04_UNCK3</name>
<dbReference type="EMBL" id="META01000002">
    <property type="protein sequence ID" value="OGB74427.1"/>
    <property type="molecule type" value="Genomic_DNA"/>
</dbReference>
<gene>
    <name evidence="1" type="ORF">A2V68_01855</name>
</gene>
<reference evidence="1 2" key="1">
    <citation type="journal article" date="2016" name="Nat. Commun.">
        <title>Thousands of microbial genomes shed light on interconnected biogeochemical processes in an aquifer system.</title>
        <authorList>
            <person name="Anantharaman K."/>
            <person name="Brown C.T."/>
            <person name="Hug L.A."/>
            <person name="Sharon I."/>
            <person name="Castelle C.J."/>
            <person name="Probst A.J."/>
            <person name="Thomas B.C."/>
            <person name="Singh A."/>
            <person name="Wilkins M.J."/>
            <person name="Karaoz U."/>
            <person name="Brodie E.L."/>
            <person name="Williams K.H."/>
            <person name="Hubbard S.S."/>
            <person name="Banfield J.F."/>
        </authorList>
    </citation>
    <scope>NUCLEOTIDE SEQUENCE [LARGE SCALE GENOMIC DNA]</scope>
</reference>
<comment type="caution">
    <text evidence="1">The sequence shown here is derived from an EMBL/GenBank/DDBJ whole genome shotgun (WGS) entry which is preliminary data.</text>
</comment>
<dbReference type="PROSITE" id="PS51257">
    <property type="entry name" value="PROKAR_LIPOPROTEIN"/>
    <property type="match status" value="1"/>
</dbReference>